<feature type="transmembrane region" description="Helical" evidence="6">
    <location>
        <begin position="422"/>
        <end position="446"/>
    </location>
</feature>
<feature type="transmembrane region" description="Helical" evidence="6">
    <location>
        <begin position="295"/>
        <end position="311"/>
    </location>
</feature>
<dbReference type="InterPro" id="IPR052159">
    <property type="entry name" value="Competence_DNA_uptake"/>
</dbReference>
<evidence type="ECO:0000259" key="8">
    <source>
        <dbReference type="Pfam" id="PF13567"/>
    </source>
</evidence>
<dbReference type="GO" id="GO:0005886">
    <property type="term" value="C:plasma membrane"/>
    <property type="evidence" value="ECO:0007669"/>
    <property type="project" value="UniProtKB-SubCell"/>
</dbReference>
<proteinExistence type="predicted"/>
<dbReference type="RefSeq" id="WP_136827309.1">
    <property type="nucleotide sequence ID" value="NZ_SWBP01000006.1"/>
</dbReference>
<feature type="domain" description="ComEC/Rec2-related protein" evidence="7">
    <location>
        <begin position="241"/>
        <end position="507"/>
    </location>
</feature>
<evidence type="ECO:0000259" key="7">
    <source>
        <dbReference type="Pfam" id="PF03772"/>
    </source>
</evidence>
<evidence type="ECO:0000313" key="9">
    <source>
        <dbReference type="EMBL" id="TKB95933.1"/>
    </source>
</evidence>
<keyword evidence="4 6" id="KW-1133">Transmembrane helix</keyword>
<gene>
    <name evidence="9" type="ORF">FA046_14755</name>
</gene>
<accession>A0A4U1BWY5</accession>
<keyword evidence="3 6" id="KW-0812">Transmembrane</keyword>
<feature type="transmembrane region" description="Helical" evidence="6">
    <location>
        <begin position="340"/>
        <end position="357"/>
    </location>
</feature>
<dbReference type="PANTHER" id="PTHR30619:SF1">
    <property type="entry name" value="RECOMBINATION PROTEIN 2"/>
    <property type="match status" value="1"/>
</dbReference>
<dbReference type="NCBIfam" id="TIGR00360">
    <property type="entry name" value="ComEC_N-term"/>
    <property type="match status" value="1"/>
</dbReference>
<feature type="transmembrane region" description="Helical" evidence="6">
    <location>
        <begin position="487"/>
        <end position="506"/>
    </location>
</feature>
<dbReference type="Proteomes" id="UP000308181">
    <property type="component" value="Unassembled WGS sequence"/>
</dbReference>
<protein>
    <submittedName>
        <fullName evidence="9">ComEC/Rec2 family competence protein</fullName>
    </submittedName>
</protein>
<evidence type="ECO:0000256" key="2">
    <source>
        <dbReference type="ARBA" id="ARBA00022475"/>
    </source>
</evidence>
<feature type="transmembrane region" description="Helical" evidence="6">
    <location>
        <begin position="512"/>
        <end position="530"/>
    </location>
</feature>
<comment type="subcellular location">
    <subcellularLocation>
        <location evidence="1">Cell membrane</location>
        <topology evidence="1">Multi-pass membrane protein</topology>
    </subcellularLocation>
</comment>
<dbReference type="Pfam" id="PF13567">
    <property type="entry name" value="DUF4131"/>
    <property type="match status" value="1"/>
</dbReference>
<keyword evidence="10" id="KW-1185">Reference proteome</keyword>
<evidence type="ECO:0000256" key="1">
    <source>
        <dbReference type="ARBA" id="ARBA00004651"/>
    </source>
</evidence>
<dbReference type="PANTHER" id="PTHR30619">
    <property type="entry name" value="DNA INTERNALIZATION/COMPETENCE PROTEIN COMEC/REC2"/>
    <property type="match status" value="1"/>
</dbReference>
<feature type="transmembrane region" description="Helical" evidence="6">
    <location>
        <begin position="394"/>
        <end position="416"/>
    </location>
</feature>
<feature type="transmembrane region" description="Helical" evidence="6">
    <location>
        <begin position="59"/>
        <end position="81"/>
    </location>
</feature>
<feature type="transmembrane region" description="Helical" evidence="6">
    <location>
        <begin position="12"/>
        <end position="28"/>
    </location>
</feature>
<feature type="transmembrane region" description="Helical" evidence="6">
    <location>
        <begin position="263"/>
        <end position="283"/>
    </location>
</feature>
<feature type="domain" description="DUF4131" evidence="8">
    <location>
        <begin position="36"/>
        <end position="199"/>
    </location>
</feature>
<reference evidence="9 10" key="1">
    <citation type="submission" date="2019-04" db="EMBL/GenBank/DDBJ databases">
        <title>Pedobacter sp. AR-3-17 sp. nov., isolated from Arctic soil.</title>
        <authorList>
            <person name="Dahal R.H."/>
            <person name="Kim D.-U."/>
        </authorList>
    </citation>
    <scope>NUCLEOTIDE SEQUENCE [LARGE SCALE GENOMIC DNA]</scope>
    <source>
        <strain evidence="9 10">AR-3-17</strain>
    </source>
</reference>
<evidence type="ECO:0000256" key="4">
    <source>
        <dbReference type="ARBA" id="ARBA00022989"/>
    </source>
</evidence>
<dbReference type="Pfam" id="PF03772">
    <property type="entry name" value="Competence"/>
    <property type="match status" value="1"/>
</dbReference>
<dbReference type="InterPro" id="IPR025405">
    <property type="entry name" value="DUF4131"/>
</dbReference>
<feature type="transmembrane region" description="Helical" evidence="6">
    <location>
        <begin position="34"/>
        <end position="52"/>
    </location>
</feature>
<sequence>MIAYFKTEIPFLRLALFFIAGISFSISYNLSPNLLWFLPWAIIFLILVYFNITFKKDKLYLNTYIPGFLIYSLMFLSGIIICNQRKEIEKENHFSKLPAQELIVYLTEEPKIKNDVARFNVEVKNNVTQKGIQKTSGKLLLALRFDTTQNLKLHYGDLLLIKSKFQETEPAYNPSEFDYKRYLSYQQIYHQSFINQKQIIKIGENEGNPIKAFALAYREKQVEKFKKYLEYKDAQSVASTLILGYRSDLSQDILNAYSKTGTMHVLSVSGMHVAIVVILLGFLLRFMDKNKKSRIAKAIIMISLIWFYALISGLDPSVERAAIMLTFVLIAKARSKKVNIFNVIAISAFILLIYNPFNLTNVGFQLSFIAVAGLIYLQPKIYALYEPQNKILQFIWASIAVSIAAQLATTPISLYYFHQFPLYFIVSNLFITIPAALIMYVGLAFLMTSWLIPLTKALGIVLNELIDFTNKGLIQIEQVKYASISQIWVNSFEIILFYIILTLFLISYKKLLYLKYALLLTLIFIIDVGYKQYQHIQQKQVMFFSLRKNTAVALIKGRSATLITDLDPNEFTYLFSVKPYLDSCHVSYIEYVNPHLTEDEKLFNFEGRRLKIINHKNNIFTASKVDWLLLGGDKIYNVNSILKNNKAHHIFIDGKNRDFVIKGLQKQLIDKNTNTHVLKRAYAVEIKL</sequence>
<feature type="transmembrane region" description="Helical" evidence="6">
    <location>
        <begin position="363"/>
        <end position="382"/>
    </location>
</feature>
<organism evidence="9 10">
    <name type="scientific">Pedobacter cryophilus</name>
    <dbReference type="NCBI Taxonomy" id="2571271"/>
    <lineage>
        <taxon>Bacteria</taxon>
        <taxon>Pseudomonadati</taxon>
        <taxon>Bacteroidota</taxon>
        <taxon>Sphingobacteriia</taxon>
        <taxon>Sphingobacteriales</taxon>
        <taxon>Sphingobacteriaceae</taxon>
        <taxon>Pedobacter</taxon>
    </lineage>
</organism>
<comment type="caution">
    <text evidence="9">The sequence shown here is derived from an EMBL/GenBank/DDBJ whole genome shotgun (WGS) entry which is preliminary data.</text>
</comment>
<evidence type="ECO:0000256" key="3">
    <source>
        <dbReference type="ARBA" id="ARBA00022692"/>
    </source>
</evidence>
<dbReference type="OrthoDB" id="9761531at2"/>
<dbReference type="InterPro" id="IPR004477">
    <property type="entry name" value="ComEC_N"/>
</dbReference>
<keyword evidence="5 6" id="KW-0472">Membrane</keyword>
<dbReference type="AlphaFoldDB" id="A0A4U1BWY5"/>
<evidence type="ECO:0000313" key="10">
    <source>
        <dbReference type="Proteomes" id="UP000308181"/>
    </source>
</evidence>
<keyword evidence="2" id="KW-1003">Cell membrane</keyword>
<evidence type="ECO:0000256" key="6">
    <source>
        <dbReference type="SAM" id="Phobius"/>
    </source>
</evidence>
<dbReference type="EMBL" id="SWBP01000006">
    <property type="protein sequence ID" value="TKB95933.1"/>
    <property type="molecule type" value="Genomic_DNA"/>
</dbReference>
<name>A0A4U1BWY5_9SPHI</name>
<evidence type="ECO:0000256" key="5">
    <source>
        <dbReference type="ARBA" id="ARBA00023136"/>
    </source>
</evidence>